<comment type="caution">
    <text evidence="2">The sequence shown here is derived from an EMBL/GenBank/DDBJ whole genome shotgun (WGS) entry which is preliminary data.</text>
</comment>
<evidence type="ECO:0000256" key="1">
    <source>
        <dbReference type="PROSITE-ProRule" id="PRU00023"/>
    </source>
</evidence>
<dbReference type="Proteomes" id="UP000694044">
    <property type="component" value="Unassembled WGS sequence"/>
</dbReference>
<accession>A0A8T1VJH2</accession>
<dbReference type="Pfam" id="PF13637">
    <property type="entry name" value="Ank_4"/>
    <property type="match status" value="1"/>
</dbReference>
<reference evidence="2" key="1">
    <citation type="submission" date="2021-02" db="EMBL/GenBank/DDBJ databases">
        <authorList>
            <person name="Palmer J.M."/>
        </authorList>
    </citation>
    <scope>NUCLEOTIDE SEQUENCE</scope>
    <source>
        <strain evidence="2">SCRP734</strain>
    </source>
</reference>
<sequence length="579" mass="63014">MPESAATCPHIAADSGIRRSTHPIAKAFSSRDAAVWTSVVCSSQLQMTSISQDSEKSKSPLELVDHIVTIETSPTVRLGAETDSPAGIPPVSRKRGSAIHAAAWEGDTSLLGEMLQAGEDPDSGDEWNLTPIMSTLMRHSLQDTRCVFNTQRETIQRNLVMDCREEDAARAETTSAVLKLLLRYGADPDARTNGRKTALHYATSDGLFEAATILLDAGAAIDAQDQDGQSPLFCAVQERSLLVTNLLVRHGASIDLQDKSGVSPLSLVVEKGYVDVVQIFMNHYALVATRGRLDFAGEVLLQAVEANSEAIVRFLVESGDAALDYQNDAGETAMHCAIAKGATHMMETLRALDTAGKCLHAVTSRGESYFHVAARVASVHELEILLRFLEQVSEDEKRDLLNKPDAGGATPLFTAATTTDSSCTRDHSNSFADRHDKLKLLLSNGALLLRTEALPGGSPFRRSSQGSAIILCAKVRRCLIQWFEECQDESEGEMLREFSTKWIAHVPSTRESATILSMLSLCVCSGYTLEVLPLLLMLPQEQAAITSFLQSLDVFECCSNGLQFECLARELREAWVIKS</sequence>
<dbReference type="AlphaFoldDB" id="A0A8T1VJH2"/>
<evidence type="ECO:0000313" key="3">
    <source>
        <dbReference type="Proteomes" id="UP000694044"/>
    </source>
</evidence>
<dbReference type="PROSITE" id="PS50297">
    <property type="entry name" value="ANK_REP_REGION"/>
    <property type="match status" value="2"/>
</dbReference>
<feature type="repeat" description="ANK" evidence="1">
    <location>
        <begin position="227"/>
        <end position="259"/>
    </location>
</feature>
<dbReference type="Pfam" id="PF12796">
    <property type="entry name" value="Ank_2"/>
    <property type="match status" value="1"/>
</dbReference>
<dbReference type="PANTHER" id="PTHR24118:SF99">
    <property type="entry name" value="POTE ANKYRIN DOMAIN FAMILY MEMBER 3C-RELATED"/>
    <property type="match status" value="1"/>
</dbReference>
<name>A0A8T1VJH2_9STRA</name>
<dbReference type="PROSITE" id="PS50088">
    <property type="entry name" value="ANK_REPEAT"/>
    <property type="match status" value="2"/>
</dbReference>
<evidence type="ECO:0008006" key="4">
    <source>
        <dbReference type="Google" id="ProtNLM"/>
    </source>
</evidence>
<feature type="repeat" description="ANK" evidence="1">
    <location>
        <begin position="194"/>
        <end position="226"/>
    </location>
</feature>
<dbReference type="EMBL" id="JAGDFM010000262">
    <property type="protein sequence ID" value="KAG7381096.1"/>
    <property type="molecule type" value="Genomic_DNA"/>
</dbReference>
<organism evidence="2 3">
    <name type="scientific">Phytophthora pseudosyringae</name>
    <dbReference type="NCBI Taxonomy" id="221518"/>
    <lineage>
        <taxon>Eukaryota</taxon>
        <taxon>Sar</taxon>
        <taxon>Stramenopiles</taxon>
        <taxon>Oomycota</taxon>
        <taxon>Peronosporomycetes</taxon>
        <taxon>Peronosporales</taxon>
        <taxon>Peronosporaceae</taxon>
        <taxon>Phytophthora</taxon>
    </lineage>
</organism>
<gene>
    <name evidence="2" type="ORF">PHYPSEUDO_006472</name>
</gene>
<keyword evidence="3" id="KW-1185">Reference proteome</keyword>
<keyword evidence="1" id="KW-0040">ANK repeat</keyword>
<dbReference type="SMART" id="SM00248">
    <property type="entry name" value="ANK"/>
    <property type="match status" value="7"/>
</dbReference>
<proteinExistence type="predicted"/>
<evidence type="ECO:0000313" key="2">
    <source>
        <dbReference type="EMBL" id="KAG7381096.1"/>
    </source>
</evidence>
<dbReference type="OrthoDB" id="109798at2759"/>
<dbReference type="InterPro" id="IPR002110">
    <property type="entry name" value="Ankyrin_rpt"/>
</dbReference>
<dbReference type="PANTHER" id="PTHR24118">
    <property type="entry name" value="POTE ANKYRIN DOMAIN"/>
    <property type="match status" value="1"/>
</dbReference>
<protein>
    <recommendedName>
        <fullName evidence="4">Ankyrin repeat protein</fullName>
    </recommendedName>
</protein>